<dbReference type="InterPro" id="IPR003598">
    <property type="entry name" value="Ig_sub2"/>
</dbReference>
<evidence type="ECO:0000256" key="4">
    <source>
        <dbReference type="SAM" id="Phobius"/>
    </source>
</evidence>
<protein>
    <submittedName>
        <fullName evidence="7">Lachesin-like</fullName>
    </submittedName>
</protein>
<dbReference type="GeneID" id="106458035"/>
<reference evidence="7" key="1">
    <citation type="submission" date="2025-08" db="UniProtKB">
        <authorList>
            <consortium name="RefSeq"/>
        </authorList>
    </citation>
    <scope>IDENTIFICATION</scope>
    <source>
        <tissue evidence="7">Muscle</tissue>
    </source>
</reference>
<proteinExistence type="predicted"/>
<dbReference type="InterPro" id="IPR007110">
    <property type="entry name" value="Ig-like_dom"/>
</dbReference>
<dbReference type="CDD" id="cd00096">
    <property type="entry name" value="Ig"/>
    <property type="match status" value="1"/>
</dbReference>
<keyword evidence="4" id="KW-1133">Transmembrane helix</keyword>
<dbReference type="InterPro" id="IPR013783">
    <property type="entry name" value="Ig-like_fold"/>
</dbReference>
<keyword evidence="6" id="KW-1185">Reference proteome</keyword>
<gene>
    <name evidence="7" type="primary">LOC106458035</name>
</gene>
<dbReference type="SMART" id="SM00408">
    <property type="entry name" value="IGc2"/>
    <property type="match status" value="1"/>
</dbReference>
<evidence type="ECO:0000313" key="7">
    <source>
        <dbReference type="RefSeq" id="XP_013772942.2"/>
    </source>
</evidence>
<dbReference type="InterPro" id="IPR003961">
    <property type="entry name" value="FN3_dom"/>
</dbReference>
<dbReference type="InterPro" id="IPR013162">
    <property type="entry name" value="CD80_C2-set"/>
</dbReference>
<dbReference type="Pfam" id="PF08205">
    <property type="entry name" value="C2-set_2"/>
    <property type="match status" value="1"/>
</dbReference>
<keyword evidence="2 4" id="KW-0472">Membrane</keyword>
<dbReference type="InterPro" id="IPR036116">
    <property type="entry name" value="FN3_sf"/>
</dbReference>
<dbReference type="PROSITE" id="PS50835">
    <property type="entry name" value="IG_LIKE"/>
    <property type="match status" value="2"/>
</dbReference>
<dbReference type="SMART" id="SM00409">
    <property type="entry name" value="IG"/>
    <property type="match status" value="2"/>
</dbReference>
<organism evidence="6 7">
    <name type="scientific">Limulus polyphemus</name>
    <name type="common">Atlantic horseshoe crab</name>
    <dbReference type="NCBI Taxonomy" id="6850"/>
    <lineage>
        <taxon>Eukaryota</taxon>
        <taxon>Metazoa</taxon>
        <taxon>Ecdysozoa</taxon>
        <taxon>Arthropoda</taxon>
        <taxon>Chelicerata</taxon>
        <taxon>Merostomata</taxon>
        <taxon>Xiphosura</taxon>
        <taxon>Limulidae</taxon>
        <taxon>Limulus</taxon>
    </lineage>
</organism>
<dbReference type="PANTHER" id="PTHR23278:SF19">
    <property type="entry name" value="OBSCURIN"/>
    <property type="match status" value="1"/>
</dbReference>
<feature type="domain" description="Ig-like" evidence="5">
    <location>
        <begin position="50"/>
        <end position="136"/>
    </location>
</feature>
<keyword evidence="3" id="KW-1015">Disulfide bond</keyword>
<evidence type="ECO:0000256" key="2">
    <source>
        <dbReference type="ARBA" id="ARBA00023136"/>
    </source>
</evidence>
<dbReference type="RefSeq" id="XP_013772942.2">
    <property type="nucleotide sequence ID" value="XM_013917488.2"/>
</dbReference>
<dbReference type="InterPro" id="IPR036179">
    <property type="entry name" value="Ig-like_dom_sf"/>
</dbReference>
<evidence type="ECO:0000259" key="5">
    <source>
        <dbReference type="PROSITE" id="PS50835"/>
    </source>
</evidence>
<comment type="subcellular location">
    <subcellularLocation>
        <location evidence="1">Membrane</location>
        <topology evidence="1">Single-pass membrane protein</topology>
    </subcellularLocation>
</comment>
<name>A0ABM1B1K8_LIMPO</name>
<evidence type="ECO:0000313" key="6">
    <source>
        <dbReference type="Proteomes" id="UP000694941"/>
    </source>
</evidence>
<dbReference type="Proteomes" id="UP000694941">
    <property type="component" value="Unplaced"/>
</dbReference>
<feature type="transmembrane region" description="Helical" evidence="4">
    <location>
        <begin position="348"/>
        <end position="367"/>
    </location>
</feature>
<evidence type="ECO:0000256" key="3">
    <source>
        <dbReference type="ARBA" id="ARBA00023157"/>
    </source>
</evidence>
<sequence length="388" mass="44206">MTIEPIQADDAGEYRCRVDFRWARTLNNIMKLQVVVPPKDVLILDENLQPLYRLIGPYDEDSMLRLKCLAKGGRPPPSVTWWRELHLLDKIHENENEEEVVNELVIRRLARTDLNAELICQVWNSNLTSSIIATVFLDLNYKPLVDVFLHGGRTSQAVHEDDDAYLDCYVKANPTVNEINWYFQESELKSNSKDAIIINNQSIILKNVSRKQSGFYRCSARNSEGEGKSKSIELEIKCPPEPVINCTWANETSYFLLVECKSGYDGGLQQLFQMEVYDVDKKHLQINLTSHSKPVFHVSGLTPGASLILVVYAINAKGRSSAVEMNVETSVSTERQFRNSPSSPLKPLLGVLFAGLAILTFIIFLVFRLKRKRKEKDAHGEEHVKKER</sequence>
<keyword evidence="4" id="KW-0812">Transmembrane</keyword>
<accession>A0ABM1B1K8</accession>
<dbReference type="InterPro" id="IPR003599">
    <property type="entry name" value="Ig_sub"/>
</dbReference>
<dbReference type="SUPFAM" id="SSF49265">
    <property type="entry name" value="Fibronectin type III"/>
    <property type="match status" value="1"/>
</dbReference>
<dbReference type="CDD" id="cd00063">
    <property type="entry name" value="FN3"/>
    <property type="match status" value="1"/>
</dbReference>
<dbReference type="PANTHER" id="PTHR23278">
    <property type="entry name" value="SIDESTEP PROTEIN"/>
    <property type="match status" value="1"/>
</dbReference>
<feature type="domain" description="Ig-like" evidence="5">
    <location>
        <begin position="143"/>
        <end position="233"/>
    </location>
</feature>
<evidence type="ECO:0000256" key="1">
    <source>
        <dbReference type="ARBA" id="ARBA00004167"/>
    </source>
</evidence>
<dbReference type="SUPFAM" id="SSF48726">
    <property type="entry name" value="Immunoglobulin"/>
    <property type="match status" value="2"/>
</dbReference>
<dbReference type="Gene3D" id="2.60.40.10">
    <property type="entry name" value="Immunoglobulins"/>
    <property type="match status" value="3"/>
</dbReference>
<dbReference type="Pfam" id="PF13895">
    <property type="entry name" value="Ig_2"/>
    <property type="match status" value="1"/>
</dbReference>